<dbReference type="OMA" id="CHTKCTW"/>
<feature type="domain" description="G-protein coupled receptors family 3 profile" evidence="19">
    <location>
        <begin position="199"/>
        <end position="453"/>
    </location>
</feature>
<dbReference type="AlphaFoldDB" id="A0A7M7N3G7"/>
<dbReference type="PROSITE" id="PS50259">
    <property type="entry name" value="G_PROTEIN_RECEP_F3_4"/>
    <property type="match status" value="1"/>
</dbReference>
<dbReference type="GeneID" id="105446187"/>
<keyword evidence="11" id="KW-0675">Receptor</keyword>
<dbReference type="EnsemblMetazoa" id="XM_030974551">
    <property type="protein sequence ID" value="XP_030830411"/>
    <property type="gene ID" value="LOC105446187"/>
</dbReference>
<dbReference type="GO" id="GO:0045211">
    <property type="term" value="C:postsynaptic membrane"/>
    <property type="evidence" value="ECO:0007669"/>
    <property type="project" value="UniProtKB-SubCell"/>
</dbReference>
<proteinExistence type="inferred from homology"/>
<dbReference type="RefSeq" id="XP_030830411.1">
    <property type="nucleotide sequence ID" value="XM_030974551.1"/>
</dbReference>
<evidence type="ECO:0000256" key="4">
    <source>
        <dbReference type="ARBA" id="ARBA00022692"/>
    </source>
</evidence>
<evidence type="ECO:0000256" key="1">
    <source>
        <dbReference type="ARBA" id="ARBA00004487"/>
    </source>
</evidence>
<accession>A0A7M7N3G7</accession>
<feature type="transmembrane region" description="Helical" evidence="18">
    <location>
        <begin position="197"/>
        <end position="222"/>
    </location>
</feature>
<keyword evidence="8" id="KW-0297">G-protein coupled receptor</keyword>
<keyword evidence="6 18" id="KW-1133">Transmembrane helix</keyword>
<feature type="transmembrane region" description="Helical" evidence="18">
    <location>
        <begin position="308"/>
        <end position="326"/>
    </location>
</feature>
<dbReference type="InterPro" id="IPR043458">
    <property type="entry name" value="GPR158/179"/>
</dbReference>
<keyword evidence="21" id="KW-1185">Reference proteome</keyword>
<reference evidence="21" key="1">
    <citation type="submission" date="2015-02" db="EMBL/GenBank/DDBJ databases">
        <title>Genome sequencing for Strongylocentrotus purpuratus.</title>
        <authorList>
            <person name="Murali S."/>
            <person name="Liu Y."/>
            <person name="Vee V."/>
            <person name="English A."/>
            <person name="Wang M."/>
            <person name="Skinner E."/>
            <person name="Han Y."/>
            <person name="Muzny D.M."/>
            <person name="Worley K.C."/>
            <person name="Gibbs R.A."/>
        </authorList>
    </citation>
    <scope>NUCLEOTIDE SEQUENCE</scope>
</reference>
<evidence type="ECO:0000256" key="16">
    <source>
        <dbReference type="ARBA" id="ARBA00034104"/>
    </source>
</evidence>
<evidence type="ECO:0000256" key="2">
    <source>
        <dbReference type="ARBA" id="ARBA00007242"/>
    </source>
</evidence>
<dbReference type="GO" id="GO:0004930">
    <property type="term" value="F:G protein-coupled receptor activity"/>
    <property type="evidence" value="ECO:0007669"/>
    <property type="project" value="UniProtKB-KW"/>
</dbReference>
<feature type="compositionally biased region" description="Basic residues" evidence="17">
    <location>
        <begin position="530"/>
        <end position="556"/>
    </location>
</feature>
<dbReference type="Pfam" id="PF22572">
    <property type="entry name" value="GPR158_179_EC"/>
    <property type="match status" value="1"/>
</dbReference>
<evidence type="ECO:0000259" key="19">
    <source>
        <dbReference type="PROSITE" id="PS50259"/>
    </source>
</evidence>
<feature type="transmembrane region" description="Helical" evidence="18">
    <location>
        <begin position="234"/>
        <end position="257"/>
    </location>
</feature>
<evidence type="ECO:0000256" key="17">
    <source>
        <dbReference type="SAM" id="MobiDB-lite"/>
    </source>
</evidence>
<keyword evidence="3" id="KW-1003">Cell membrane</keyword>
<evidence type="ECO:0000256" key="13">
    <source>
        <dbReference type="ARBA" id="ARBA00023224"/>
    </source>
</evidence>
<keyword evidence="13" id="KW-0807">Transducer</keyword>
<reference evidence="20" key="2">
    <citation type="submission" date="2021-01" db="UniProtKB">
        <authorList>
            <consortium name="EnsemblMetazoa"/>
        </authorList>
    </citation>
    <scope>IDENTIFICATION</scope>
</reference>
<dbReference type="InterPro" id="IPR017978">
    <property type="entry name" value="GPCR_3_C"/>
</dbReference>
<keyword evidence="4 18" id="KW-0812">Transmembrane</keyword>
<feature type="transmembrane region" description="Helical" evidence="18">
    <location>
        <begin position="425"/>
        <end position="447"/>
    </location>
</feature>
<dbReference type="PANTHER" id="PTHR32546">
    <property type="entry name" value="G-PROTEIN COUPLED RECEPTOR 158-RELATED"/>
    <property type="match status" value="1"/>
</dbReference>
<evidence type="ECO:0000256" key="14">
    <source>
        <dbReference type="ARBA" id="ARBA00023257"/>
    </source>
</evidence>
<evidence type="ECO:0000256" key="8">
    <source>
        <dbReference type="ARBA" id="ARBA00023040"/>
    </source>
</evidence>
<evidence type="ECO:0000256" key="18">
    <source>
        <dbReference type="SAM" id="Phobius"/>
    </source>
</evidence>
<dbReference type="KEGG" id="spu:105446187"/>
<dbReference type="InParanoid" id="A0A7M7N3G7"/>
<dbReference type="CDD" id="cd15293">
    <property type="entry name" value="7tmC_GPR158-like"/>
    <property type="match status" value="1"/>
</dbReference>
<evidence type="ECO:0000256" key="15">
    <source>
        <dbReference type="ARBA" id="ARBA00023273"/>
    </source>
</evidence>
<evidence type="ECO:0000256" key="12">
    <source>
        <dbReference type="ARBA" id="ARBA00023180"/>
    </source>
</evidence>
<comment type="similarity">
    <text evidence="2">Belongs to the G-protein coupled receptor 3 family.</text>
</comment>
<feature type="region of interest" description="Disordered" evidence="17">
    <location>
        <begin position="525"/>
        <end position="568"/>
    </location>
</feature>
<sequence>MPFPTHIIPATYLDRNDHPLKYAVSQLPLIALSTPSILAPSGRGTTYQLLRCPGGTLEPLFSLRFSTLVFFRGVVTVDMDLMSMDIDQCDNGTGIFAGTHKCRNTTSCVPVSGRGFSSGSYECRCKDRYYFPDTLAPLKTFNGSMVEQAWIVSTSEHYPGEASAGVGDYELDFDCRPCREGCTMCMDDSPCFVANDVILRAVILSMQALCMLLTIGLIVVILRNRTAKVICCDSPWMLVVLLIGAFVLYAELIAMYFEPCAITCFLGKWLRGWGFAIAYGMLVLKIYRKLAIFQTRSATRVLVRDRDVLKWLLLIILVLSGYLAAWTTFSVQSMQYCDVDIVAIGQDADGMKFYTCEVQWWDYVIDVIEFLFLLFAIYLCYAVRGAPCEFHETRYITIAIYNETILSVFLHVLRHFLWSTTPPDWTFLMTFIHSQLTITVMVSIIFIPKLIVLHKLIHNEEFRERVNSRVVYDAASKWQNSTFLKQNSTSNPSNDQHFNADDVREELKRLYTQLELYKTKSLRIDNPHLPSKKRSSGPRWRPPRRFSRGHSLRTHSGHSESEFSSEIARSNESLTKAVELHDYRPNHVDGLEAHGHVNQKWSPQS</sequence>
<keyword evidence="12" id="KW-0325">Glycoprotein</keyword>
<dbReference type="GO" id="GO:0043005">
    <property type="term" value="C:neuron projection"/>
    <property type="evidence" value="ECO:0007669"/>
    <property type="project" value="UniProtKB-SubCell"/>
</dbReference>
<evidence type="ECO:0000256" key="10">
    <source>
        <dbReference type="ARBA" id="ARBA00023157"/>
    </source>
</evidence>
<evidence type="ECO:0000313" key="21">
    <source>
        <dbReference type="Proteomes" id="UP000007110"/>
    </source>
</evidence>
<keyword evidence="5" id="KW-0732">Signal</keyword>
<dbReference type="OrthoDB" id="5823771at2759"/>
<evidence type="ECO:0000313" key="20">
    <source>
        <dbReference type="EnsemblMetazoa" id="XP_030830411"/>
    </source>
</evidence>
<name>A0A7M7N3G7_STRPU</name>
<keyword evidence="9 18" id="KW-0472">Membrane</keyword>
<organism evidence="20 21">
    <name type="scientific">Strongylocentrotus purpuratus</name>
    <name type="common">Purple sea urchin</name>
    <dbReference type="NCBI Taxonomy" id="7668"/>
    <lineage>
        <taxon>Eukaryota</taxon>
        <taxon>Metazoa</taxon>
        <taxon>Echinodermata</taxon>
        <taxon>Eleutherozoa</taxon>
        <taxon>Echinozoa</taxon>
        <taxon>Echinoidea</taxon>
        <taxon>Euechinoidea</taxon>
        <taxon>Echinacea</taxon>
        <taxon>Camarodonta</taxon>
        <taxon>Echinidea</taxon>
        <taxon>Strongylocentrotidae</taxon>
        <taxon>Strongylocentrotus</taxon>
    </lineage>
</organism>
<keyword evidence="10" id="KW-1015">Disulfide bond</keyword>
<dbReference type="Proteomes" id="UP000007110">
    <property type="component" value="Unassembled WGS sequence"/>
</dbReference>
<feature type="transmembrane region" description="Helical" evidence="18">
    <location>
        <begin position="395"/>
        <end position="413"/>
    </location>
</feature>
<evidence type="ECO:0000256" key="7">
    <source>
        <dbReference type="ARBA" id="ARBA00023018"/>
    </source>
</evidence>
<evidence type="ECO:0000256" key="3">
    <source>
        <dbReference type="ARBA" id="ARBA00022475"/>
    </source>
</evidence>
<evidence type="ECO:0000256" key="11">
    <source>
        <dbReference type="ARBA" id="ARBA00023170"/>
    </source>
</evidence>
<protein>
    <recommendedName>
        <fullName evidence="19">G-protein coupled receptors family 3 profile domain-containing protein</fullName>
    </recommendedName>
</protein>
<dbReference type="InterPro" id="IPR054714">
    <property type="entry name" value="GPR158_179_extracellular"/>
</dbReference>
<evidence type="ECO:0000256" key="5">
    <source>
        <dbReference type="ARBA" id="ARBA00022729"/>
    </source>
</evidence>
<keyword evidence="14" id="KW-0628">Postsynaptic cell membrane</keyword>
<keyword evidence="15" id="KW-0966">Cell projection</keyword>
<feature type="transmembrane region" description="Helical" evidence="18">
    <location>
        <begin position="360"/>
        <end position="383"/>
    </location>
</feature>
<dbReference type="Pfam" id="PF00003">
    <property type="entry name" value="7tm_3"/>
    <property type="match status" value="1"/>
</dbReference>
<comment type="subcellular location">
    <subcellularLocation>
        <location evidence="1">Cell projection</location>
        <location evidence="1">Neuron projection</location>
    </subcellularLocation>
    <subcellularLocation>
        <location evidence="16">Postsynaptic cell membrane</location>
        <topology evidence="16">Multi-pass membrane protein</topology>
    </subcellularLocation>
</comment>
<feature type="transmembrane region" description="Helical" evidence="18">
    <location>
        <begin position="269"/>
        <end position="287"/>
    </location>
</feature>
<evidence type="ECO:0000256" key="6">
    <source>
        <dbReference type="ARBA" id="ARBA00022989"/>
    </source>
</evidence>
<evidence type="ECO:0000256" key="9">
    <source>
        <dbReference type="ARBA" id="ARBA00023136"/>
    </source>
</evidence>
<dbReference type="PANTHER" id="PTHR32546:SF26">
    <property type="entry name" value="SMOG, ISOFORM D"/>
    <property type="match status" value="1"/>
</dbReference>
<keyword evidence="7" id="KW-0770">Synapse</keyword>